<evidence type="ECO:0000313" key="3">
    <source>
        <dbReference type="Proteomes" id="UP000092839"/>
    </source>
</evidence>
<accession>A0A1B1UD49</accession>
<feature type="region of interest" description="Disordered" evidence="1">
    <location>
        <begin position="444"/>
        <end position="479"/>
    </location>
</feature>
<keyword evidence="3" id="KW-1185">Reference proteome</keyword>
<dbReference type="RefSeq" id="WP_065727963.1">
    <property type="nucleotide sequence ID" value="NZ_CP016428.1"/>
</dbReference>
<reference evidence="2 3" key="1">
    <citation type="submission" date="2016-07" db="EMBL/GenBank/DDBJ databases">
        <title>Complete genome sequence of Bradyrhizobium icense LMTR 13T, a potential inoculant strain isolated from lima bean (Phaseolus lunatus) in Peru.</title>
        <authorList>
            <person name="Ormeno-Orrillo E."/>
            <person name="Duran D."/>
            <person name="Rogel M.A."/>
            <person name="Rey L."/>
            <person name="Imperial J."/>
            <person name="Ruiz-Argueso T."/>
            <person name="Martinez-Romero E."/>
        </authorList>
    </citation>
    <scope>NUCLEOTIDE SEQUENCE [LARGE SCALE GENOMIC DNA]</scope>
    <source>
        <strain evidence="2 3">LMTR 13</strain>
    </source>
</reference>
<dbReference type="KEGG" id="bic:LMTR13_11410"/>
<dbReference type="AlphaFoldDB" id="A0A1B1UD49"/>
<evidence type="ECO:0000256" key="1">
    <source>
        <dbReference type="SAM" id="MobiDB-lite"/>
    </source>
</evidence>
<dbReference type="OrthoDB" id="8266303at2"/>
<organism evidence="2 3">
    <name type="scientific">Bradyrhizobium icense</name>
    <dbReference type="NCBI Taxonomy" id="1274631"/>
    <lineage>
        <taxon>Bacteria</taxon>
        <taxon>Pseudomonadati</taxon>
        <taxon>Pseudomonadota</taxon>
        <taxon>Alphaproteobacteria</taxon>
        <taxon>Hyphomicrobiales</taxon>
        <taxon>Nitrobacteraceae</taxon>
        <taxon>Bradyrhizobium</taxon>
    </lineage>
</organism>
<dbReference type="Proteomes" id="UP000092839">
    <property type="component" value="Chromosome"/>
</dbReference>
<sequence>MAELTVPRVDFSSLGELPALWKKGQNEQKLADLGRGLADGTIDYKTAAAQTAGMGDITHTLQFLALAEARKKQEDELAASNQFRQGLQGMYGAQPGPGVPMPSAIPVPGARPREAIGGSDAIPSVAPRAPIPSTSKVWGDAEAEAAGLYEPTKPTTLAALPVAPVRAGPAAPAAPTSAGLPTGVTPRALQLIEASSSPRLPQAQRELAKTLLASELDAGKATPDMKEWAFAKSQDPNTPDYTTWVRANKAAGKTEINIDQKGESEFEKEMSKGQAKRWNGYIAEGQAAERKLVDINTMREIHRRMGSQGAAANIKEAIGPYAEALGINIGGLSDIQAYSQVIQRLAPQQRAEGSGSTSDIEFKGFLKSLPTLSQNPAAREIGLNTMEALTRDEMARGEIASRLATREITRKDAERQLRALPDPMQGFVEWRKANPELYGQALKGNAPPAGAPSSFEDRFNAARPGQTKAPIRVASPAEARKLPSGTEILLPDGTVGRVP</sequence>
<name>A0A1B1UD49_9BRAD</name>
<dbReference type="EMBL" id="CP016428">
    <property type="protein sequence ID" value="ANW00687.1"/>
    <property type="molecule type" value="Genomic_DNA"/>
</dbReference>
<protein>
    <submittedName>
        <fullName evidence="2">Uncharacterized protein</fullName>
    </submittedName>
</protein>
<dbReference type="STRING" id="1274631.LMTR13_11410"/>
<gene>
    <name evidence="2" type="ORF">LMTR13_11410</name>
</gene>
<evidence type="ECO:0000313" key="2">
    <source>
        <dbReference type="EMBL" id="ANW00687.1"/>
    </source>
</evidence>
<proteinExistence type="predicted"/>